<dbReference type="PANTHER" id="PTHR44329:SF214">
    <property type="entry name" value="PROTEIN KINASE DOMAIN-CONTAINING PROTEIN"/>
    <property type="match status" value="1"/>
</dbReference>
<keyword evidence="2" id="KW-0472">Membrane</keyword>
<evidence type="ECO:0000256" key="2">
    <source>
        <dbReference type="SAM" id="Phobius"/>
    </source>
</evidence>
<proteinExistence type="predicted"/>
<comment type="caution">
    <text evidence="4">The sequence shown here is derived from an EMBL/GenBank/DDBJ whole genome shotgun (WGS) entry which is preliminary data.</text>
</comment>
<evidence type="ECO:0000259" key="3">
    <source>
        <dbReference type="PROSITE" id="PS50011"/>
    </source>
</evidence>
<gene>
    <name evidence="4" type="ORF">P43SY_001358</name>
</gene>
<dbReference type="InterPro" id="IPR011009">
    <property type="entry name" value="Kinase-like_dom_sf"/>
</dbReference>
<dbReference type="Gene3D" id="1.10.510.10">
    <property type="entry name" value="Transferase(Phosphotransferase) domain 1"/>
    <property type="match status" value="1"/>
</dbReference>
<evidence type="ECO:0000256" key="1">
    <source>
        <dbReference type="SAM" id="MobiDB-lite"/>
    </source>
</evidence>
<accession>A0AAD5Q8I9</accession>
<feature type="region of interest" description="Disordered" evidence="1">
    <location>
        <begin position="206"/>
        <end position="234"/>
    </location>
</feature>
<dbReference type="SUPFAM" id="SSF56112">
    <property type="entry name" value="Protein kinase-like (PK-like)"/>
    <property type="match status" value="1"/>
</dbReference>
<protein>
    <recommendedName>
        <fullName evidence="3">Protein kinase domain-containing protein</fullName>
    </recommendedName>
</protein>
<keyword evidence="2" id="KW-1133">Transmembrane helix</keyword>
<reference evidence="4" key="1">
    <citation type="submission" date="2021-12" db="EMBL/GenBank/DDBJ databases">
        <title>Prjna785345.</title>
        <authorList>
            <person name="Rujirawat T."/>
            <person name="Krajaejun T."/>
        </authorList>
    </citation>
    <scope>NUCLEOTIDE SEQUENCE</scope>
    <source>
        <strain evidence="4">Pi057C3</strain>
    </source>
</reference>
<feature type="domain" description="Protein kinase" evidence="3">
    <location>
        <begin position="258"/>
        <end position="558"/>
    </location>
</feature>
<dbReference type="GO" id="GO:0005524">
    <property type="term" value="F:ATP binding"/>
    <property type="evidence" value="ECO:0007669"/>
    <property type="project" value="InterPro"/>
</dbReference>
<feature type="transmembrane region" description="Helical" evidence="2">
    <location>
        <begin position="244"/>
        <end position="269"/>
    </location>
</feature>
<dbReference type="InterPro" id="IPR051681">
    <property type="entry name" value="Ser/Thr_Kinases-Pseudokinases"/>
</dbReference>
<keyword evidence="2" id="KW-0812">Transmembrane</keyword>
<dbReference type="GO" id="GO:0004674">
    <property type="term" value="F:protein serine/threonine kinase activity"/>
    <property type="evidence" value="ECO:0007669"/>
    <property type="project" value="TreeGrafter"/>
</dbReference>
<evidence type="ECO:0000313" key="4">
    <source>
        <dbReference type="EMBL" id="KAJ0405153.1"/>
    </source>
</evidence>
<dbReference type="EMBL" id="JAKCXM010000049">
    <property type="protein sequence ID" value="KAJ0405153.1"/>
    <property type="molecule type" value="Genomic_DNA"/>
</dbReference>
<dbReference type="PROSITE" id="PS00108">
    <property type="entry name" value="PROTEIN_KINASE_ST"/>
    <property type="match status" value="1"/>
</dbReference>
<dbReference type="PROSITE" id="PS50011">
    <property type="entry name" value="PROTEIN_KINASE_DOM"/>
    <property type="match status" value="1"/>
</dbReference>
<evidence type="ECO:0000313" key="5">
    <source>
        <dbReference type="Proteomes" id="UP001209570"/>
    </source>
</evidence>
<dbReference type="Proteomes" id="UP001209570">
    <property type="component" value="Unassembled WGS sequence"/>
</dbReference>
<dbReference type="InterPro" id="IPR000719">
    <property type="entry name" value="Prot_kinase_dom"/>
</dbReference>
<keyword evidence="5" id="KW-1185">Reference proteome</keyword>
<dbReference type="SMART" id="SM00220">
    <property type="entry name" value="S_TKc"/>
    <property type="match status" value="1"/>
</dbReference>
<dbReference type="Pfam" id="PF00069">
    <property type="entry name" value="Pkinase"/>
    <property type="match status" value="1"/>
</dbReference>
<dbReference type="PANTHER" id="PTHR44329">
    <property type="entry name" value="SERINE/THREONINE-PROTEIN KINASE TNNI3K-RELATED"/>
    <property type="match status" value="1"/>
</dbReference>
<dbReference type="AlphaFoldDB" id="A0AAD5Q8I9"/>
<name>A0AAD5Q8I9_PYTIN</name>
<dbReference type="InterPro" id="IPR008271">
    <property type="entry name" value="Ser/Thr_kinase_AS"/>
</dbReference>
<sequence>MTPTEATAVVHDGFQRVMPPASETMALQVAVSAQHLCIVANTENEVHCRPRASDGAPSWRQIKNAVAWISLSSETLWAIGAGNNNNNKGLVASSLSDAAGSSLPTTVATSSLRRVASNASHVCVVAGLTNDALCGSIDKQLTLDERSRVTTDLRDVGVARSSIYGLSLSAEDAYVCVTEQGTQDVLCSAPSVARTKLSIGKAPLDEADAAPRTEATPITSAPASAADSTSIPSVPATTTRARGIIGMAVGIPILLLILGVHTIISYGAYGEVYRGSYLGRPVAIKRLLPEKTRLVHEIAAFAGEARLMATLEHECIVRFVGVAWSKPSDLCVVTELMTGGDVRQLLHTYKTTGRPQGLTRDKLRIAVHVARALTYLHSLDPVLLHRDLKSRNILLTVDGDAKVTDFGVAREWEDLTMTEGVGSLLWMAPEVVQGERYDEKADIYSLGVVLSELDTNELPFSHAMSYNSVVQCSGSTANGRRCDLYGQINAGRSFFFCRHHFICRGKTQDGRACSRAVASGIYCCAAHNPALNRYRSSEFRDDGLMLSRWQVLQRHNFLDYYTDAELDEIETHRDHIVECQVAAHVFNGLYRVYRQNGWDEEEIDAAVPMVSYFLNREANVVPVHEDINIVKGSGVTSFLEERAVYGYARFTPHLLHAHERLSDRQLGRMLWTSIGRATAYSIKKAVWKQLEELEHMLDSQADCETMGDLATHVGSLRRNVKNS</sequence>
<organism evidence="4 5">
    <name type="scientific">Pythium insidiosum</name>
    <name type="common">Pythiosis disease agent</name>
    <dbReference type="NCBI Taxonomy" id="114742"/>
    <lineage>
        <taxon>Eukaryota</taxon>
        <taxon>Sar</taxon>
        <taxon>Stramenopiles</taxon>
        <taxon>Oomycota</taxon>
        <taxon>Peronosporomycetes</taxon>
        <taxon>Pythiales</taxon>
        <taxon>Pythiaceae</taxon>
        <taxon>Pythium</taxon>
    </lineage>
</organism>
<feature type="compositionally biased region" description="Low complexity" evidence="1">
    <location>
        <begin position="215"/>
        <end position="233"/>
    </location>
</feature>